<feature type="region of interest" description="Disordered" evidence="1">
    <location>
        <begin position="200"/>
        <end position="314"/>
    </location>
</feature>
<evidence type="ECO:0000256" key="1">
    <source>
        <dbReference type="SAM" id="MobiDB-lite"/>
    </source>
</evidence>
<feature type="compositionally biased region" description="Polar residues" evidence="1">
    <location>
        <begin position="227"/>
        <end position="238"/>
    </location>
</feature>
<feature type="compositionally biased region" description="Basic and acidic residues" evidence="1">
    <location>
        <begin position="249"/>
        <end position="266"/>
    </location>
</feature>
<keyword evidence="3" id="KW-1185">Reference proteome</keyword>
<name>A0ABQ9ILZ3_9NEOP</name>
<organism evidence="2 3">
    <name type="scientific">Dryococelus australis</name>
    <dbReference type="NCBI Taxonomy" id="614101"/>
    <lineage>
        <taxon>Eukaryota</taxon>
        <taxon>Metazoa</taxon>
        <taxon>Ecdysozoa</taxon>
        <taxon>Arthropoda</taxon>
        <taxon>Hexapoda</taxon>
        <taxon>Insecta</taxon>
        <taxon>Pterygota</taxon>
        <taxon>Neoptera</taxon>
        <taxon>Polyneoptera</taxon>
        <taxon>Phasmatodea</taxon>
        <taxon>Verophasmatodea</taxon>
        <taxon>Anareolatae</taxon>
        <taxon>Phasmatidae</taxon>
        <taxon>Eurycanthinae</taxon>
        <taxon>Dryococelus</taxon>
    </lineage>
</organism>
<evidence type="ECO:0000313" key="2">
    <source>
        <dbReference type="EMBL" id="KAJ8897659.1"/>
    </source>
</evidence>
<protein>
    <submittedName>
        <fullName evidence="2">Uncharacterized protein</fullName>
    </submittedName>
</protein>
<feature type="compositionally biased region" description="Basic and acidic residues" evidence="1">
    <location>
        <begin position="342"/>
        <end position="355"/>
    </location>
</feature>
<feature type="compositionally biased region" description="Basic and acidic residues" evidence="1">
    <location>
        <begin position="40"/>
        <end position="52"/>
    </location>
</feature>
<reference evidence="2 3" key="1">
    <citation type="submission" date="2023-02" db="EMBL/GenBank/DDBJ databases">
        <title>LHISI_Scaffold_Assembly.</title>
        <authorList>
            <person name="Stuart O.P."/>
            <person name="Cleave R."/>
            <person name="Magrath M.J.L."/>
            <person name="Mikheyev A.S."/>
        </authorList>
    </citation>
    <scope>NUCLEOTIDE SEQUENCE [LARGE SCALE GENOMIC DNA]</scope>
    <source>
        <strain evidence="2">Daus_M_001</strain>
        <tissue evidence="2">Leg muscle</tissue>
    </source>
</reference>
<sequence length="541" mass="59650">MSAAENAKSDGHQQHSKKFLYLFRFRHRKKSSSAGSISSPEERRRKLDHDMRTNWDELPATLRRRKEKLSQAVLDEFHSDDAVVYGEMTGDGGGTRVVVRADVNAEDAGEVSSIALSEDSLERGHRRNGSLKKLSEVLGPVEGQELSLGELKKLKEGLQEVLQTGIEPKQPEESRDNFEKEERHVIRLLSRAVSEDSLLIVSSGDEEQSSESEDDADDGGRSRQDSGTDVNTPSNCSSCGEEISSVVYEESRISSDDTSVDKRSTDDSSVGNSSGVDVHYSTPSVQNKKCEGNTGLSKHAASEEKSVENEETVKVSVDRQIADSYENSSVDPLYEKVLVTDKADTSPETAGKKTGEVGAVGRPTEDDSGWETCRVSPAGSESCWGGSQSSESEFGPTYVSFGSPGRELYDRVHIPRVGAPWGRQARRPLDEAAAPPPRLMTTIAEEEVEEDPPCAHLSVRQILKKFEELGGRMCPAEGDPEEKSATLREIHETLRCLEEKVRHYESTVQVHSPSHHILNHRTRIHGDSSYRESYSHITIAV</sequence>
<dbReference type="EMBL" id="JARBHB010000001">
    <property type="protein sequence ID" value="KAJ8897659.1"/>
    <property type="molecule type" value="Genomic_DNA"/>
</dbReference>
<feature type="region of interest" description="Disordered" evidence="1">
    <location>
        <begin position="28"/>
        <end position="52"/>
    </location>
</feature>
<dbReference type="Proteomes" id="UP001159363">
    <property type="component" value="Chromosome 1"/>
</dbReference>
<comment type="caution">
    <text evidence="2">The sequence shown here is derived from an EMBL/GenBank/DDBJ whole genome shotgun (WGS) entry which is preliminary data.</text>
</comment>
<accession>A0ABQ9ILZ3</accession>
<feature type="compositionally biased region" description="Basic and acidic residues" evidence="1">
    <location>
        <begin position="300"/>
        <end position="314"/>
    </location>
</feature>
<gene>
    <name evidence="2" type="ORF">PR048_003008</name>
</gene>
<evidence type="ECO:0000313" key="3">
    <source>
        <dbReference type="Proteomes" id="UP001159363"/>
    </source>
</evidence>
<proteinExistence type="predicted"/>
<feature type="compositionally biased region" description="Low complexity" evidence="1">
    <location>
        <begin position="267"/>
        <end position="278"/>
    </location>
</feature>
<feature type="region of interest" description="Disordered" evidence="1">
    <location>
        <begin position="342"/>
        <end position="371"/>
    </location>
</feature>
<feature type="compositionally biased region" description="Acidic residues" evidence="1">
    <location>
        <begin position="204"/>
        <end position="217"/>
    </location>
</feature>